<dbReference type="EMBL" id="PVTO01000004">
    <property type="protein sequence ID" value="PRY83409.1"/>
    <property type="molecule type" value="Genomic_DNA"/>
</dbReference>
<evidence type="ECO:0000313" key="9">
    <source>
        <dbReference type="EMBL" id="PRY83409.1"/>
    </source>
</evidence>
<protein>
    <recommendedName>
        <fullName evidence="7">Redox-sensing transcriptional repressor Rex</fullName>
    </recommendedName>
</protein>
<evidence type="ECO:0000256" key="2">
    <source>
        <dbReference type="ARBA" id="ARBA00022491"/>
    </source>
</evidence>
<dbReference type="PANTHER" id="PTHR35786">
    <property type="entry name" value="REDOX-SENSING TRANSCRIPTIONAL REPRESSOR REX"/>
    <property type="match status" value="1"/>
</dbReference>
<keyword evidence="6 7" id="KW-0804">Transcription</keyword>
<accession>A0A2T0W9M5</accession>
<dbReference type="PANTHER" id="PTHR35786:SF1">
    <property type="entry name" value="REDOX-SENSING TRANSCRIPTIONAL REPRESSOR REX 1"/>
    <property type="match status" value="1"/>
</dbReference>
<dbReference type="InterPro" id="IPR058203">
    <property type="entry name" value="Rex_bacilli-type"/>
</dbReference>
<dbReference type="RefSeq" id="WP_106191280.1">
    <property type="nucleotide sequence ID" value="NZ_PVTO01000004.1"/>
</dbReference>
<dbReference type="InterPro" id="IPR036291">
    <property type="entry name" value="NAD(P)-bd_dom_sf"/>
</dbReference>
<dbReference type="NCBIfam" id="NF003989">
    <property type="entry name" value="PRK05472.1-3"/>
    <property type="match status" value="1"/>
</dbReference>
<feature type="binding site" evidence="7">
    <location>
        <begin position="90"/>
        <end position="95"/>
    </location>
    <ligand>
        <name>NAD(+)</name>
        <dbReference type="ChEBI" id="CHEBI:57540"/>
    </ligand>
</feature>
<keyword evidence="1 7" id="KW-0963">Cytoplasm</keyword>
<dbReference type="GO" id="GO:0003677">
    <property type="term" value="F:DNA binding"/>
    <property type="evidence" value="ECO:0007669"/>
    <property type="project" value="UniProtKB-UniRule"/>
</dbReference>
<evidence type="ECO:0000256" key="6">
    <source>
        <dbReference type="ARBA" id="ARBA00023163"/>
    </source>
</evidence>
<dbReference type="InterPro" id="IPR036388">
    <property type="entry name" value="WH-like_DNA-bd_sf"/>
</dbReference>
<dbReference type="Pfam" id="PF02629">
    <property type="entry name" value="CoA_binding"/>
    <property type="match status" value="1"/>
</dbReference>
<comment type="subcellular location">
    <subcellularLocation>
        <location evidence="7">Cytoplasm</location>
    </subcellularLocation>
</comment>
<dbReference type="SUPFAM" id="SSF46785">
    <property type="entry name" value="Winged helix' DNA-binding domain"/>
    <property type="match status" value="1"/>
</dbReference>
<dbReference type="InterPro" id="IPR022876">
    <property type="entry name" value="Tscrpt_rep_Rex"/>
</dbReference>
<evidence type="ECO:0000259" key="8">
    <source>
        <dbReference type="SMART" id="SM00881"/>
    </source>
</evidence>
<reference evidence="9 10" key="1">
    <citation type="submission" date="2018-03" db="EMBL/GenBank/DDBJ databases">
        <title>Genomic Encyclopedia of Archaeal and Bacterial Type Strains, Phase II (KMG-II): from individual species to whole genera.</title>
        <authorList>
            <person name="Goeker M."/>
        </authorList>
    </citation>
    <scope>NUCLEOTIDE SEQUENCE [LARGE SCALE GENOMIC DNA]</scope>
    <source>
        <strain evidence="9 10">DSM 13175</strain>
    </source>
</reference>
<keyword evidence="10" id="KW-1185">Reference proteome</keyword>
<dbReference type="NCBIfam" id="NF003996">
    <property type="entry name" value="PRK05472.2-5"/>
    <property type="match status" value="1"/>
</dbReference>
<dbReference type="AlphaFoldDB" id="A0A2T0W9M5"/>
<dbReference type="InterPro" id="IPR036390">
    <property type="entry name" value="WH_DNA-bd_sf"/>
</dbReference>
<feature type="domain" description="CoA-binding" evidence="8">
    <location>
        <begin position="79"/>
        <end position="180"/>
    </location>
</feature>
<dbReference type="InterPro" id="IPR009718">
    <property type="entry name" value="Rex_DNA-bd_C_dom"/>
</dbReference>
<evidence type="ECO:0000256" key="5">
    <source>
        <dbReference type="ARBA" id="ARBA00023125"/>
    </source>
</evidence>
<dbReference type="NCBIfam" id="NF003991">
    <property type="entry name" value="PRK05472.1-5"/>
    <property type="match status" value="1"/>
</dbReference>
<keyword evidence="3 7" id="KW-0805">Transcription regulation</keyword>
<dbReference type="GO" id="GO:0003700">
    <property type="term" value="F:DNA-binding transcription factor activity"/>
    <property type="evidence" value="ECO:0007669"/>
    <property type="project" value="UniProtKB-UniRule"/>
</dbReference>
<comment type="similarity">
    <text evidence="7">Belongs to the transcriptional regulatory Rex family.</text>
</comment>
<dbReference type="Proteomes" id="UP000238205">
    <property type="component" value="Unassembled WGS sequence"/>
</dbReference>
<comment type="caution">
    <text evidence="9">The sequence shown here is derived from an EMBL/GenBank/DDBJ whole genome shotgun (WGS) entry which is preliminary data.</text>
</comment>
<comment type="function">
    <text evidence="7">Modulates transcription in response to changes in cellular NADH/NAD(+) redox state.</text>
</comment>
<dbReference type="SUPFAM" id="SSF51735">
    <property type="entry name" value="NAD(P)-binding Rossmann-fold domains"/>
    <property type="match status" value="1"/>
</dbReference>
<evidence type="ECO:0000313" key="10">
    <source>
        <dbReference type="Proteomes" id="UP000238205"/>
    </source>
</evidence>
<dbReference type="GO" id="GO:0045892">
    <property type="term" value="P:negative regulation of DNA-templated transcription"/>
    <property type="evidence" value="ECO:0007669"/>
    <property type="project" value="InterPro"/>
</dbReference>
<dbReference type="InterPro" id="IPR003781">
    <property type="entry name" value="CoA-bd"/>
</dbReference>
<evidence type="ECO:0000256" key="7">
    <source>
        <dbReference type="HAMAP-Rule" id="MF_01131"/>
    </source>
</evidence>
<comment type="subunit">
    <text evidence="7">Homodimer.</text>
</comment>
<dbReference type="NCBIfam" id="NF003994">
    <property type="entry name" value="PRK05472.2-3"/>
    <property type="match status" value="1"/>
</dbReference>
<dbReference type="OrthoDB" id="9784760at2"/>
<dbReference type="NCBIfam" id="NF003995">
    <property type="entry name" value="PRK05472.2-4"/>
    <property type="match status" value="1"/>
</dbReference>
<dbReference type="GO" id="GO:0051775">
    <property type="term" value="P:response to redox state"/>
    <property type="evidence" value="ECO:0007669"/>
    <property type="project" value="InterPro"/>
</dbReference>
<feature type="DNA-binding region" description="H-T-H motif" evidence="7">
    <location>
        <begin position="16"/>
        <end position="55"/>
    </location>
</feature>
<gene>
    <name evidence="7" type="primary">rex</name>
    <name evidence="9" type="ORF">CLV38_10415</name>
</gene>
<dbReference type="HAMAP" id="MF_01131">
    <property type="entry name" value="Rex"/>
    <property type="match status" value="1"/>
</dbReference>
<sequence>MAEKKIPKATARRLPLYYRYLRFLYEAGKERVSSAKLSEAVKVDSATIRRDFSYFGALGKRGYGYDVEALMNFFSKTLNQDRLTNVALIGVGNLGQALLNYNFRRNNNIRISAGFDVKDELIGTIHQGVPIYDINEMVEQLEMQQIDVAILTVPSELAQEMADKLVKGGVKGIMNFTPIRVTVPKEIRVHNVDLTNELQTLIYFINYYQDFDKDKNEDKDTVSDPLNDLFYKE</sequence>
<organism evidence="9 10">
    <name type="scientific">Alkalibacterium olivapovliticus</name>
    <dbReference type="NCBI Taxonomy" id="99907"/>
    <lineage>
        <taxon>Bacteria</taxon>
        <taxon>Bacillati</taxon>
        <taxon>Bacillota</taxon>
        <taxon>Bacilli</taxon>
        <taxon>Lactobacillales</taxon>
        <taxon>Carnobacteriaceae</taxon>
        <taxon>Alkalibacterium</taxon>
    </lineage>
</organism>
<dbReference type="Gene3D" id="1.10.10.10">
    <property type="entry name" value="Winged helix-like DNA-binding domain superfamily/Winged helix DNA-binding domain"/>
    <property type="match status" value="1"/>
</dbReference>
<dbReference type="Pfam" id="PF06971">
    <property type="entry name" value="Put_DNA-bind_N"/>
    <property type="match status" value="1"/>
</dbReference>
<keyword evidence="2 7" id="KW-0678">Repressor</keyword>
<dbReference type="GO" id="GO:0005737">
    <property type="term" value="C:cytoplasm"/>
    <property type="evidence" value="ECO:0007669"/>
    <property type="project" value="UniProtKB-SubCell"/>
</dbReference>
<keyword evidence="5 7" id="KW-0238">DNA-binding</keyword>
<dbReference type="SMART" id="SM00881">
    <property type="entry name" value="CoA_binding"/>
    <property type="match status" value="1"/>
</dbReference>
<evidence type="ECO:0000256" key="4">
    <source>
        <dbReference type="ARBA" id="ARBA00023027"/>
    </source>
</evidence>
<name>A0A2T0W9M5_9LACT</name>
<evidence type="ECO:0000256" key="1">
    <source>
        <dbReference type="ARBA" id="ARBA00022490"/>
    </source>
</evidence>
<dbReference type="Gene3D" id="3.40.50.720">
    <property type="entry name" value="NAD(P)-binding Rossmann-like Domain"/>
    <property type="match status" value="1"/>
</dbReference>
<proteinExistence type="inferred from homology"/>
<evidence type="ECO:0000256" key="3">
    <source>
        <dbReference type="ARBA" id="ARBA00023015"/>
    </source>
</evidence>
<keyword evidence="4 7" id="KW-0520">NAD</keyword>